<accession>A0ABS0SFZ2</accession>
<gene>
    <name evidence="1" type="ORF">IOD40_16325</name>
</gene>
<proteinExistence type="predicted"/>
<sequence>MPLSQPDSNNPHAERLVDVLARIQTELEAISARIDRNQALIAQATWDLGSSDAAYVSAMQDADLSAQRIAGVAGFLRALGEASEPNWFVDTRAATSGLTLDELVQAIGTADGTGSQKNEDASGEVDFF</sequence>
<dbReference type="Proteomes" id="UP000601789">
    <property type="component" value="Unassembled WGS sequence"/>
</dbReference>
<evidence type="ECO:0000313" key="2">
    <source>
        <dbReference type="Proteomes" id="UP000601789"/>
    </source>
</evidence>
<evidence type="ECO:0000313" key="1">
    <source>
        <dbReference type="EMBL" id="MBI1622228.1"/>
    </source>
</evidence>
<comment type="caution">
    <text evidence="1">The sequence shown here is derived from an EMBL/GenBank/DDBJ whole genome shotgun (WGS) entry which is preliminary data.</text>
</comment>
<keyword evidence="2" id="KW-1185">Reference proteome</keyword>
<dbReference type="RefSeq" id="WP_198477766.1">
    <property type="nucleotide sequence ID" value="NZ_JADGMQ010000014.1"/>
</dbReference>
<reference evidence="1 2" key="1">
    <citation type="submission" date="2020-10" db="EMBL/GenBank/DDBJ databases">
        <title>Aquamicrobium zhengzhouensis sp. nov., a exopolysaccharide producing bacterium isolated from farmland soil.</title>
        <authorList>
            <person name="Wang X."/>
        </authorList>
    </citation>
    <scope>NUCLEOTIDE SEQUENCE [LARGE SCALE GENOMIC DNA]</scope>
    <source>
        <strain evidence="2">cd-1</strain>
    </source>
</reference>
<protein>
    <submittedName>
        <fullName evidence="1">Uncharacterized protein</fullName>
    </submittedName>
</protein>
<organism evidence="1 2">
    <name type="scientific">Aquamicrobium zhengzhouense</name>
    <dbReference type="NCBI Taxonomy" id="2781738"/>
    <lineage>
        <taxon>Bacteria</taxon>
        <taxon>Pseudomonadati</taxon>
        <taxon>Pseudomonadota</taxon>
        <taxon>Alphaproteobacteria</taxon>
        <taxon>Hyphomicrobiales</taxon>
        <taxon>Phyllobacteriaceae</taxon>
        <taxon>Aquamicrobium</taxon>
    </lineage>
</organism>
<dbReference type="EMBL" id="JADGMQ010000014">
    <property type="protein sequence ID" value="MBI1622228.1"/>
    <property type="molecule type" value="Genomic_DNA"/>
</dbReference>
<name>A0ABS0SFZ2_9HYPH</name>